<keyword evidence="2" id="KW-1185">Reference proteome</keyword>
<sequence>MLEIDIFSSEKVFDAQQEEVLTGYLIEAADLYYELNPHEVRKFAYQVAVEYNIKHPQSWDENSMAGPDWFSGFMKRRHNLSMRSAQATSLARATGFNRANVEAFFMKLEDVIERYSFDGCDIWNMDETGVNKG</sequence>
<evidence type="ECO:0000313" key="1">
    <source>
        <dbReference type="EMBL" id="KAG7455653.1"/>
    </source>
</evidence>
<dbReference type="EMBL" id="JAGKHQ010001493">
    <property type="protein sequence ID" value="KAG7455653.1"/>
    <property type="molecule type" value="Genomic_DNA"/>
</dbReference>
<accession>A0AAV6PBV0</accession>
<evidence type="ECO:0008006" key="3">
    <source>
        <dbReference type="Google" id="ProtNLM"/>
    </source>
</evidence>
<dbReference type="AlphaFoldDB" id="A0AAV6PBV0"/>
<gene>
    <name evidence="1" type="ORF">JOB18_030815</name>
</gene>
<organism evidence="1 2">
    <name type="scientific">Solea senegalensis</name>
    <name type="common">Senegalese sole</name>
    <dbReference type="NCBI Taxonomy" id="28829"/>
    <lineage>
        <taxon>Eukaryota</taxon>
        <taxon>Metazoa</taxon>
        <taxon>Chordata</taxon>
        <taxon>Craniata</taxon>
        <taxon>Vertebrata</taxon>
        <taxon>Euteleostomi</taxon>
        <taxon>Actinopterygii</taxon>
        <taxon>Neopterygii</taxon>
        <taxon>Teleostei</taxon>
        <taxon>Neoteleostei</taxon>
        <taxon>Acanthomorphata</taxon>
        <taxon>Carangaria</taxon>
        <taxon>Pleuronectiformes</taxon>
        <taxon>Pleuronectoidei</taxon>
        <taxon>Soleidae</taxon>
        <taxon>Solea</taxon>
    </lineage>
</organism>
<comment type="caution">
    <text evidence="1">The sequence shown here is derived from an EMBL/GenBank/DDBJ whole genome shotgun (WGS) entry which is preliminary data.</text>
</comment>
<dbReference type="Proteomes" id="UP000693946">
    <property type="component" value="Unassembled WGS sequence"/>
</dbReference>
<proteinExistence type="predicted"/>
<reference evidence="1 2" key="1">
    <citation type="journal article" date="2021" name="Sci. Rep.">
        <title>Chromosome anchoring in Senegalese sole (Solea senegalensis) reveals sex-associated markers and genome rearrangements in flatfish.</title>
        <authorList>
            <person name="Guerrero-Cozar I."/>
            <person name="Gomez-Garrido J."/>
            <person name="Berbel C."/>
            <person name="Martinez-Blanch J.F."/>
            <person name="Alioto T."/>
            <person name="Claros M.G."/>
            <person name="Gagnaire P.A."/>
            <person name="Manchado M."/>
        </authorList>
    </citation>
    <scope>NUCLEOTIDE SEQUENCE [LARGE SCALE GENOMIC DNA]</scope>
    <source>
        <strain evidence="1">Sse05_10M</strain>
    </source>
</reference>
<protein>
    <recommendedName>
        <fullName evidence="3">HTH CENPB-type domain-containing protein</fullName>
    </recommendedName>
</protein>
<evidence type="ECO:0000313" key="2">
    <source>
        <dbReference type="Proteomes" id="UP000693946"/>
    </source>
</evidence>
<name>A0AAV6PBV0_SOLSE</name>